<comment type="caution">
    <text evidence="1">The sequence shown here is derived from an EMBL/GenBank/DDBJ whole genome shotgun (WGS) entry which is preliminary data.</text>
</comment>
<accession>A0ABP9P6B9</accession>
<evidence type="ECO:0008006" key="3">
    <source>
        <dbReference type="Google" id="ProtNLM"/>
    </source>
</evidence>
<reference evidence="2" key="1">
    <citation type="journal article" date="2019" name="Int. J. Syst. Evol. Microbiol.">
        <title>The Global Catalogue of Microorganisms (GCM) 10K type strain sequencing project: providing services to taxonomists for standard genome sequencing and annotation.</title>
        <authorList>
            <consortium name="The Broad Institute Genomics Platform"/>
            <consortium name="The Broad Institute Genome Sequencing Center for Infectious Disease"/>
            <person name="Wu L."/>
            <person name="Ma J."/>
        </authorList>
    </citation>
    <scope>NUCLEOTIDE SEQUENCE [LARGE SCALE GENOMIC DNA]</scope>
    <source>
        <strain evidence="2">JCM 18053</strain>
    </source>
</reference>
<organism evidence="1 2">
    <name type="scientific">Prosthecobacter algae</name>
    <dbReference type="NCBI Taxonomy" id="1144682"/>
    <lineage>
        <taxon>Bacteria</taxon>
        <taxon>Pseudomonadati</taxon>
        <taxon>Verrucomicrobiota</taxon>
        <taxon>Verrucomicrobiia</taxon>
        <taxon>Verrucomicrobiales</taxon>
        <taxon>Verrucomicrobiaceae</taxon>
        <taxon>Prosthecobacter</taxon>
    </lineage>
</organism>
<gene>
    <name evidence="1" type="ORF">GCM10023213_24460</name>
</gene>
<proteinExistence type="predicted"/>
<sequence length="265" mass="29440">MLNPHVLTAMDDSEIQLRLSACRPHGQDNDDPLLKEALETLPQRPALMEWFAQEQEFDRKMCKCTCDVPVPDTLRSEILAAAKLTAPVPRWQRLPWLAAAAAIALTGIFFTLSEPASAGTPTLAQFETEIVDIFDSMKNQGFGLDHVTGEIANVSAWLGTQGAPKPYVVKPCTKEARPFGCRTVTWRGQKVAMVCFGRGDQEAHLFVVLKESLRDSPDQLNPEKVERVEGYPVASWSCRKYVYVMLGDSPETNLDEFLVASSDLK</sequence>
<dbReference type="EMBL" id="BAABIA010000004">
    <property type="protein sequence ID" value="GAA5140994.1"/>
    <property type="molecule type" value="Genomic_DNA"/>
</dbReference>
<keyword evidence="2" id="KW-1185">Reference proteome</keyword>
<evidence type="ECO:0000313" key="2">
    <source>
        <dbReference type="Proteomes" id="UP001499852"/>
    </source>
</evidence>
<evidence type="ECO:0000313" key="1">
    <source>
        <dbReference type="EMBL" id="GAA5140994.1"/>
    </source>
</evidence>
<name>A0ABP9P6B9_9BACT</name>
<protein>
    <recommendedName>
        <fullName evidence="3">DUF3379 domain-containing protein</fullName>
    </recommendedName>
</protein>
<dbReference type="Proteomes" id="UP001499852">
    <property type="component" value="Unassembled WGS sequence"/>
</dbReference>